<feature type="signal peptide" evidence="3">
    <location>
        <begin position="1"/>
        <end position="20"/>
    </location>
</feature>
<comment type="caution">
    <text evidence="5">The sequence shown here is derived from an EMBL/GenBank/DDBJ whole genome shotgun (WGS) entry which is preliminary data.</text>
</comment>
<dbReference type="PANTHER" id="PTHR37423:SF2">
    <property type="entry name" value="MEMBRANE-BOUND LYTIC MUREIN TRANSGLYCOSYLASE C"/>
    <property type="match status" value="1"/>
</dbReference>
<dbReference type="Pfam" id="PF01464">
    <property type="entry name" value="SLT"/>
    <property type="match status" value="1"/>
</dbReference>
<dbReference type="RefSeq" id="WP_062124923.1">
    <property type="nucleotide sequence ID" value="NZ_LRBG01000004.1"/>
</dbReference>
<evidence type="ECO:0000313" key="6">
    <source>
        <dbReference type="Proteomes" id="UP000075613"/>
    </source>
</evidence>
<feature type="compositionally biased region" description="Low complexity" evidence="2">
    <location>
        <begin position="209"/>
        <end position="227"/>
    </location>
</feature>
<dbReference type="AlphaFoldDB" id="A0A149PX06"/>
<dbReference type="InterPro" id="IPR023346">
    <property type="entry name" value="Lysozyme-like_dom_sf"/>
</dbReference>
<comment type="similarity">
    <text evidence="1">Belongs to the transglycosylase Slt family.</text>
</comment>
<feature type="chain" id="PRO_5007551747" evidence="3">
    <location>
        <begin position="21"/>
        <end position="233"/>
    </location>
</feature>
<feature type="domain" description="Transglycosylase SLT" evidence="4">
    <location>
        <begin position="48"/>
        <end position="138"/>
    </location>
</feature>
<dbReference type="STRING" id="1399968.CI15_05050"/>
<dbReference type="Proteomes" id="UP000075613">
    <property type="component" value="Unassembled WGS sequence"/>
</dbReference>
<sequence length="233" mass="23424">MSRLLCLIVLSLGLAQTAAADENGDRISAYLTQKFGLTKDKAQKISDAVQSAASKYSLPPALLLAIISIESRFKEKARGANGATGLMQVVPQAHRGLLRNVKDLTEPGANIEAGSAILYGYMRSANGDLSAALKSYGGSKAYAQKVSLRVEDFVAVAPPADGASGADGRVAPCEADRCVGANQWADAFSVPAMLTAPAASGAVAASPAAASGASGASGASPAATVGPTRSASN</sequence>
<evidence type="ECO:0000256" key="2">
    <source>
        <dbReference type="SAM" id="MobiDB-lite"/>
    </source>
</evidence>
<evidence type="ECO:0000256" key="1">
    <source>
        <dbReference type="ARBA" id="ARBA00007734"/>
    </source>
</evidence>
<accession>A0A149PX06</accession>
<dbReference type="Gene3D" id="1.10.530.10">
    <property type="match status" value="1"/>
</dbReference>
<dbReference type="InterPro" id="IPR008258">
    <property type="entry name" value="Transglycosylase_SLT_dom_1"/>
</dbReference>
<proteinExistence type="inferred from homology"/>
<evidence type="ECO:0000259" key="4">
    <source>
        <dbReference type="Pfam" id="PF01464"/>
    </source>
</evidence>
<reference evidence="5 6" key="1">
    <citation type="journal article" date="2015" name="Int. J. Syst. Evol. Microbiol.">
        <title>Burkholderia monticola sp. nov., isolated from mountain soil.</title>
        <authorList>
            <person name="Baek I."/>
            <person name="Seo B."/>
            <person name="Lee I."/>
            <person name="Yi H."/>
            <person name="Chun J."/>
        </authorList>
    </citation>
    <scope>NUCLEOTIDE SEQUENCE [LARGE SCALE GENOMIC DNA]</scope>
    <source>
        <strain evidence="5 6">JC2948</strain>
    </source>
</reference>
<feature type="region of interest" description="Disordered" evidence="2">
    <location>
        <begin position="209"/>
        <end position="233"/>
    </location>
</feature>
<evidence type="ECO:0000313" key="5">
    <source>
        <dbReference type="EMBL" id="KXU89567.1"/>
    </source>
</evidence>
<organism evidence="5 6">
    <name type="scientific">Paraburkholderia monticola</name>
    <dbReference type="NCBI Taxonomy" id="1399968"/>
    <lineage>
        <taxon>Bacteria</taxon>
        <taxon>Pseudomonadati</taxon>
        <taxon>Pseudomonadota</taxon>
        <taxon>Betaproteobacteria</taxon>
        <taxon>Burkholderiales</taxon>
        <taxon>Burkholderiaceae</taxon>
        <taxon>Paraburkholderia</taxon>
    </lineage>
</organism>
<keyword evidence="6" id="KW-1185">Reference proteome</keyword>
<dbReference type="CDD" id="cd00254">
    <property type="entry name" value="LT-like"/>
    <property type="match status" value="1"/>
</dbReference>
<dbReference type="EMBL" id="LRBG01000004">
    <property type="protein sequence ID" value="KXU89567.1"/>
    <property type="molecule type" value="Genomic_DNA"/>
</dbReference>
<dbReference type="PANTHER" id="PTHR37423">
    <property type="entry name" value="SOLUBLE LYTIC MUREIN TRANSGLYCOSYLASE-RELATED"/>
    <property type="match status" value="1"/>
</dbReference>
<name>A0A149PX06_9BURK</name>
<gene>
    <name evidence="5" type="ORF">CI15_05050</name>
</gene>
<evidence type="ECO:0000256" key="3">
    <source>
        <dbReference type="SAM" id="SignalP"/>
    </source>
</evidence>
<dbReference type="OrthoDB" id="9114995at2"/>
<protein>
    <submittedName>
        <fullName evidence="5">Lytic transglycosylase</fullName>
    </submittedName>
</protein>
<dbReference type="SUPFAM" id="SSF53955">
    <property type="entry name" value="Lysozyme-like"/>
    <property type="match status" value="1"/>
</dbReference>
<keyword evidence="3" id="KW-0732">Signal</keyword>